<gene>
    <name evidence="1" type="ORF">IV203_030130</name>
</gene>
<dbReference type="AlphaFoldDB" id="A0A9K3LS09"/>
<keyword evidence="2" id="KW-1185">Reference proteome</keyword>
<organism evidence="1 2">
    <name type="scientific">Nitzschia inconspicua</name>
    <dbReference type="NCBI Taxonomy" id="303405"/>
    <lineage>
        <taxon>Eukaryota</taxon>
        <taxon>Sar</taxon>
        <taxon>Stramenopiles</taxon>
        <taxon>Ochrophyta</taxon>
        <taxon>Bacillariophyta</taxon>
        <taxon>Bacillariophyceae</taxon>
        <taxon>Bacillariophycidae</taxon>
        <taxon>Bacillariales</taxon>
        <taxon>Bacillariaceae</taxon>
        <taxon>Nitzschia</taxon>
    </lineage>
</organism>
<evidence type="ECO:0000313" key="1">
    <source>
        <dbReference type="EMBL" id="KAG7367459.1"/>
    </source>
</evidence>
<accession>A0A9K3LS09</accession>
<evidence type="ECO:0000313" key="2">
    <source>
        <dbReference type="Proteomes" id="UP000693970"/>
    </source>
</evidence>
<reference evidence="1" key="1">
    <citation type="journal article" date="2021" name="Sci. Rep.">
        <title>Diploid genomic architecture of Nitzschia inconspicua, an elite biomass production diatom.</title>
        <authorList>
            <person name="Oliver A."/>
            <person name="Podell S."/>
            <person name="Pinowska A."/>
            <person name="Traller J.C."/>
            <person name="Smith S.R."/>
            <person name="McClure R."/>
            <person name="Beliaev A."/>
            <person name="Bohutskyi P."/>
            <person name="Hill E.A."/>
            <person name="Rabines A."/>
            <person name="Zheng H."/>
            <person name="Allen L.Z."/>
            <person name="Kuo A."/>
            <person name="Grigoriev I.V."/>
            <person name="Allen A.E."/>
            <person name="Hazlebeck D."/>
            <person name="Allen E.E."/>
        </authorList>
    </citation>
    <scope>NUCLEOTIDE SEQUENCE</scope>
    <source>
        <strain evidence="1">Hildebrandi</strain>
    </source>
</reference>
<reference evidence="1" key="2">
    <citation type="submission" date="2021-04" db="EMBL/GenBank/DDBJ databases">
        <authorList>
            <person name="Podell S."/>
        </authorList>
    </citation>
    <scope>NUCLEOTIDE SEQUENCE</scope>
    <source>
        <strain evidence="1">Hildebrandi</strain>
    </source>
</reference>
<comment type="caution">
    <text evidence="1">The sequence shown here is derived from an EMBL/GenBank/DDBJ whole genome shotgun (WGS) entry which is preliminary data.</text>
</comment>
<dbReference type="Proteomes" id="UP000693970">
    <property type="component" value="Unassembled WGS sequence"/>
</dbReference>
<sequence length="135" mass="15859">MAHGEQTLLEPCLRHGPRYSSHRSSTDPHRPKAAAFHRGLLRGSSSLWFGRKYHRLDQATNLPQHCAMPNEVKPPEKPQRHIHWNERVRVRRFEKVGPDVAQDCYYTEKELYSFHQEFMQEDDAETSDSSFAKEE</sequence>
<proteinExistence type="predicted"/>
<protein>
    <submittedName>
        <fullName evidence="1">Uncharacterized protein</fullName>
    </submittedName>
</protein>
<dbReference type="EMBL" id="JAGRRH010000007">
    <property type="protein sequence ID" value="KAG7367459.1"/>
    <property type="molecule type" value="Genomic_DNA"/>
</dbReference>
<name>A0A9K3LS09_9STRA</name>